<dbReference type="InterPro" id="IPR013783">
    <property type="entry name" value="Ig-like_fold"/>
</dbReference>
<dbReference type="InterPro" id="IPR041625">
    <property type="entry name" value="Beta-mannosidase_Ig"/>
</dbReference>
<name>A0A820GZS4_9BILA</name>
<evidence type="ECO:0000313" key="2">
    <source>
        <dbReference type="EMBL" id="CAF4285575.1"/>
    </source>
</evidence>
<reference evidence="2" key="1">
    <citation type="submission" date="2021-02" db="EMBL/GenBank/DDBJ databases">
        <authorList>
            <person name="Nowell W R."/>
        </authorList>
    </citation>
    <scope>NUCLEOTIDE SEQUENCE</scope>
</reference>
<evidence type="ECO:0000259" key="1">
    <source>
        <dbReference type="Pfam" id="PF17753"/>
    </source>
</evidence>
<evidence type="ECO:0000313" key="3">
    <source>
        <dbReference type="Proteomes" id="UP000663844"/>
    </source>
</evidence>
<organism evidence="2 3">
    <name type="scientific">Adineta steineri</name>
    <dbReference type="NCBI Taxonomy" id="433720"/>
    <lineage>
        <taxon>Eukaryota</taxon>
        <taxon>Metazoa</taxon>
        <taxon>Spiralia</taxon>
        <taxon>Gnathifera</taxon>
        <taxon>Rotifera</taxon>
        <taxon>Eurotatoria</taxon>
        <taxon>Bdelloidea</taxon>
        <taxon>Adinetida</taxon>
        <taxon>Adinetidae</taxon>
        <taxon>Adineta</taxon>
    </lineage>
</organism>
<proteinExistence type="predicted"/>
<accession>A0A820GZS4</accession>
<dbReference type="EMBL" id="CAJOAZ010014844">
    <property type="protein sequence ID" value="CAF4285575.1"/>
    <property type="molecule type" value="Genomic_DNA"/>
</dbReference>
<dbReference type="Pfam" id="PF17753">
    <property type="entry name" value="Ig_mannosidase"/>
    <property type="match status" value="1"/>
</dbReference>
<comment type="caution">
    <text evidence="2">The sequence shown here is derived from an EMBL/GenBank/DDBJ whole genome shotgun (WGS) entry which is preliminary data.</text>
</comment>
<protein>
    <recommendedName>
        <fullName evidence="1">Beta-mannosidase Ig-fold domain-containing protein</fullName>
    </recommendedName>
</protein>
<sequence>MQHVADLSYTSLMKRTSCSNDNHCILHCSFDYNHDHYIDQTLFLTQPKNYQLYQPNLHIENIQQITSTDIVIRITATRPALFVWLDISANRSGYFSKNGFHMFEPIITVTFHSWVPITDFDRANFDLRISSLFDVTQP</sequence>
<dbReference type="AlphaFoldDB" id="A0A820GZS4"/>
<dbReference type="Gene3D" id="2.60.40.10">
    <property type="entry name" value="Immunoglobulins"/>
    <property type="match status" value="1"/>
</dbReference>
<gene>
    <name evidence="2" type="ORF">OXD698_LOCUS45304</name>
</gene>
<feature type="domain" description="Beta-mannosidase Ig-fold" evidence="1">
    <location>
        <begin position="54"/>
        <end position="134"/>
    </location>
</feature>
<dbReference type="Proteomes" id="UP000663844">
    <property type="component" value="Unassembled WGS sequence"/>
</dbReference>